<name>A0A1T4Y030_9BACL</name>
<keyword evidence="1" id="KW-0175">Coiled coil</keyword>
<feature type="coiled-coil region" evidence="1">
    <location>
        <begin position="99"/>
        <end position="126"/>
    </location>
</feature>
<dbReference type="Pfam" id="PF02287">
    <property type="entry name" value="Dehydratase_SU"/>
    <property type="match status" value="1"/>
</dbReference>
<protein>
    <submittedName>
        <fullName evidence="2">Glycerol dehydratase small subunit</fullName>
    </submittedName>
</protein>
<dbReference type="InterPro" id="IPR003207">
    <property type="entry name" value="Ppandiol/glycerol_DeHydtase_su"/>
</dbReference>
<reference evidence="3" key="1">
    <citation type="submission" date="2017-02" db="EMBL/GenBank/DDBJ databases">
        <authorList>
            <person name="Varghese N."/>
            <person name="Submissions S."/>
        </authorList>
    </citation>
    <scope>NUCLEOTIDE SEQUENCE [LARGE SCALE GENOMIC DNA]</scope>
    <source>
        <strain evidence="3">DSM 23966</strain>
    </source>
</reference>
<dbReference type="PIRSF" id="PIRSF018505">
    <property type="entry name" value="Prpndl_dhdrts_sm"/>
    <property type="match status" value="1"/>
</dbReference>
<proteinExistence type="predicted"/>
<dbReference type="InterPro" id="IPR036091">
    <property type="entry name" value="Prodiol/glycerol_DeHase__sf_su"/>
</dbReference>
<dbReference type="AlphaFoldDB" id="A0A1T4Y030"/>
<sequence>MSRLTRQDYPLGQKRTDVLFTLTNKAYDDLTLEAALKGDISSKDLRISPETLIMQAEISESIERDQLGRNFRRAAELISISDERILEIYSALRPNRSSHEELLAIADELKREYQAFENAKLVEEAAEVYSRRNLLRIEEE</sequence>
<accession>A0A1T4Y030</accession>
<dbReference type="EMBL" id="FUYJ01000002">
    <property type="protein sequence ID" value="SKA94625.1"/>
    <property type="molecule type" value="Genomic_DNA"/>
</dbReference>
<organism evidence="2 3">
    <name type="scientific">Sporosarcina newyorkensis</name>
    <dbReference type="NCBI Taxonomy" id="759851"/>
    <lineage>
        <taxon>Bacteria</taxon>
        <taxon>Bacillati</taxon>
        <taxon>Bacillota</taxon>
        <taxon>Bacilli</taxon>
        <taxon>Bacillales</taxon>
        <taxon>Caryophanaceae</taxon>
        <taxon>Sporosarcina</taxon>
    </lineage>
</organism>
<dbReference type="Proteomes" id="UP000190042">
    <property type="component" value="Unassembled WGS sequence"/>
</dbReference>
<dbReference type="SUPFAM" id="SSF47148">
    <property type="entry name" value="Diol dehydratase, gamma subunit"/>
    <property type="match status" value="1"/>
</dbReference>
<dbReference type="RefSeq" id="WP_078817100.1">
    <property type="nucleotide sequence ID" value="NZ_FUYJ01000002.1"/>
</dbReference>
<evidence type="ECO:0000313" key="2">
    <source>
        <dbReference type="EMBL" id="SKA94625.1"/>
    </source>
</evidence>
<gene>
    <name evidence="2" type="ORF">SAMN04244570_1449</name>
</gene>
<dbReference type="Gene3D" id="1.10.1510.20">
    <property type="entry name" value="Propanediol/glycerol dehydratase, small subunit"/>
    <property type="match status" value="1"/>
</dbReference>
<evidence type="ECO:0000256" key="1">
    <source>
        <dbReference type="SAM" id="Coils"/>
    </source>
</evidence>
<keyword evidence="3" id="KW-1185">Reference proteome</keyword>
<evidence type="ECO:0000313" key="3">
    <source>
        <dbReference type="Proteomes" id="UP000190042"/>
    </source>
</evidence>